<keyword evidence="3" id="KW-1185">Reference proteome</keyword>
<feature type="compositionally biased region" description="Basic residues" evidence="1">
    <location>
        <begin position="57"/>
        <end position="67"/>
    </location>
</feature>
<evidence type="ECO:0000313" key="3">
    <source>
        <dbReference type="Proteomes" id="UP000092666"/>
    </source>
</evidence>
<dbReference type="OrthoDB" id="2575946at2759"/>
<dbReference type="EMBL" id="KI669505">
    <property type="protein sequence ID" value="OCF33472.1"/>
    <property type="molecule type" value="Genomic_DNA"/>
</dbReference>
<name>A0A1B9GQZ0_9TREE</name>
<feature type="compositionally biased region" description="Basic and acidic residues" evidence="1">
    <location>
        <begin position="31"/>
        <end position="56"/>
    </location>
</feature>
<organism evidence="2 3">
    <name type="scientific">Kwoniella heveanensis BCC8398</name>
    <dbReference type="NCBI Taxonomy" id="1296120"/>
    <lineage>
        <taxon>Eukaryota</taxon>
        <taxon>Fungi</taxon>
        <taxon>Dikarya</taxon>
        <taxon>Basidiomycota</taxon>
        <taxon>Agaricomycotina</taxon>
        <taxon>Tremellomycetes</taxon>
        <taxon>Tremellales</taxon>
        <taxon>Cryptococcaceae</taxon>
        <taxon>Kwoniella</taxon>
    </lineage>
</organism>
<reference evidence="2 3" key="1">
    <citation type="submission" date="2013-07" db="EMBL/GenBank/DDBJ databases">
        <title>The Genome Sequence of Cryptococcus heveanensis BCC8398.</title>
        <authorList>
            <consortium name="The Broad Institute Genome Sequencing Platform"/>
            <person name="Cuomo C."/>
            <person name="Litvintseva A."/>
            <person name="Chen Y."/>
            <person name="Heitman J."/>
            <person name="Sun S."/>
            <person name="Springer D."/>
            <person name="Dromer F."/>
            <person name="Young S.K."/>
            <person name="Zeng Q."/>
            <person name="Gargeya S."/>
            <person name="Fitzgerald M."/>
            <person name="Abouelleil A."/>
            <person name="Alvarado L."/>
            <person name="Berlin A.M."/>
            <person name="Chapman S.B."/>
            <person name="Dewar J."/>
            <person name="Goldberg J."/>
            <person name="Griggs A."/>
            <person name="Gujja S."/>
            <person name="Hansen M."/>
            <person name="Howarth C."/>
            <person name="Imamovic A."/>
            <person name="Larimer J."/>
            <person name="McCowan C."/>
            <person name="Murphy C."/>
            <person name="Pearson M."/>
            <person name="Priest M."/>
            <person name="Roberts A."/>
            <person name="Saif S."/>
            <person name="Shea T."/>
            <person name="Sykes S."/>
            <person name="Wortman J."/>
            <person name="Nusbaum C."/>
            <person name="Birren B."/>
        </authorList>
    </citation>
    <scope>NUCLEOTIDE SEQUENCE [LARGE SCALE GENOMIC DNA]</scope>
    <source>
        <strain evidence="2 3">BCC8398</strain>
    </source>
</reference>
<feature type="region of interest" description="Disordered" evidence="1">
    <location>
        <begin position="1"/>
        <end position="67"/>
    </location>
</feature>
<dbReference type="Proteomes" id="UP000092666">
    <property type="component" value="Unassembled WGS sequence"/>
</dbReference>
<reference evidence="3" key="2">
    <citation type="submission" date="2013-12" db="EMBL/GenBank/DDBJ databases">
        <title>Evolution of pathogenesis and genome organization in the Tremellales.</title>
        <authorList>
            <person name="Cuomo C."/>
            <person name="Litvintseva A."/>
            <person name="Heitman J."/>
            <person name="Chen Y."/>
            <person name="Sun S."/>
            <person name="Springer D."/>
            <person name="Dromer F."/>
            <person name="Young S."/>
            <person name="Zeng Q."/>
            <person name="Chapman S."/>
            <person name="Gujja S."/>
            <person name="Saif S."/>
            <person name="Birren B."/>
        </authorList>
    </citation>
    <scope>NUCLEOTIDE SEQUENCE [LARGE SCALE GENOMIC DNA]</scope>
    <source>
        <strain evidence="3">BCC8398</strain>
    </source>
</reference>
<proteinExistence type="predicted"/>
<evidence type="ECO:0000256" key="1">
    <source>
        <dbReference type="SAM" id="MobiDB-lite"/>
    </source>
</evidence>
<sequence length="67" mass="7831">MITPAGQIQPSQKVNAKSNRGQVSRKKKMKSEKGRERALELSEKLENQVRLREEKKAKRQRAKKAWE</sequence>
<feature type="compositionally biased region" description="Polar residues" evidence="1">
    <location>
        <begin position="1"/>
        <end position="22"/>
    </location>
</feature>
<gene>
    <name evidence="2" type="ORF">I316_04893</name>
</gene>
<evidence type="ECO:0000313" key="2">
    <source>
        <dbReference type="EMBL" id="OCF33472.1"/>
    </source>
</evidence>
<dbReference type="AlphaFoldDB" id="A0A1B9GQZ0"/>
<accession>A0A1B9GQZ0</accession>
<protein>
    <submittedName>
        <fullName evidence="2">Uncharacterized protein</fullName>
    </submittedName>
</protein>